<dbReference type="Pfam" id="PF02353">
    <property type="entry name" value="CMAS"/>
    <property type="match status" value="1"/>
</dbReference>
<dbReference type="InterPro" id="IPR050723">
    <property type="entry name" value="CFA/CMAS"/>
</dbReference>
<comment type="similarity">
    <text evidence="1">Belongs to the CFA/CMAS family.</text>
</comment>
<evidence type="ECO:0000256" key="3">
    <source>
        <dbReference type="ARBA" id="ARBA00022679"/>
    </source>
</evidence>
<evidence type="ECO:0000256" key="4">
    <source>
        <dbReference type="ARBA" id="ARBA00022691"/>
    </source>
</evidence>
<protein>
    <submittedName>
        <fullName evidence="7">Class I SAM-dependent methyltransferase</fullName>
    </submittedName>
</protein>
<sequence length="404" mass="45175">MDSKEFQRHSAPASRGRAPLLAGAYERLLLGWLDRARHGLLAVRGPDGREHEFGGSLPGPRAEWIIHDWRVAALVARRGDVGLAEGYMEDMWDSPGVEDFYRWLIANLAELRAGDGSGLHRLLGMLRDRLLRRNSPRVSQKNIIAHYDLGNEFFALFLDPGMTYSSALFAGKDISLEQAQRAKYDRLLDMLDGHESLLEIGCGWGACAERAVERGHRLAGITLSPAQLEYARRRLDGRADLKLLDYRKAEGQHDGVVSIEMFEAVGERYWPAWMRAVHGALRPGGRAAVQIITIAEDAFAAYRRGTDFIRAYVFPGGMLSTESAFTACAEAAGLAVEDRLAFADDYARTLRLWLRGFEHERAAVQRLGFSRRFIRTWRLYLAVCAAGFASGRTDVLQLALRRAA</sequence>
<dbReference type="GO" id="GO:0032259">
    <property type="term" value="P:methylation"/>
    <property type="evidence" value="ECO:0007669"/>
    <property type="project" value="UniProtKB-KW"/>
</dbReference>
<dbReference type="PANTHER" id="PTHR43667:SF2">
    <property type="entry name" value="FATTY ACID C-METHYL TRANSFERASE"/>
    <property type="match status" value="1"/>
</dbReference>
<evidence type="ECO:0000256" key="5">
    <source>
        <dbReference type="ARBA" id="ARBA00023098"/>
    </source>
</evidence>
<dbReference type="AlphaFoldDB" id="A0A930Y337"/>
<dbReference type="CDD" id="cd02440">
    <property type="entry name" value="AdoMet_MTases"/>
    <property type="match status" value="1"/>
</dbReference>
<name>A0A930Y337_9GAMM</name>
<dbReference type="Gene3D" id="3.40.50.150">
    <property type="entry name" value="Vaccinia Virus protein VP39"/>
    <property type="match status" value="1"/>
</dbReference>
<dbReference type="GO" id="GO:0008610">
    <property type="term" value="P:lipid biosynthetic process"/>
    <property type="evidence" value="ECO:0007669"/>
    <property type="project" value="InterPro"/>
</dbReference>
<dbReference type="InterPro" id="IPR003333">
    <property type="entry name" value="CMAS"/>
</dbReference>
<organism evidence="7 8">
    <name type="scientific">Candidatus Amphirhobacter heronislandensis</name>
    <dbReference type="NCBI Taxonomy" id="1732024"/>
    <lineage>
        <taxon>Bacteria</taxon>
        <taxon>Pseudomonadati</taxon>
        <taxon>Pseudomonadota</taxon>
        <taxon>Gammaproteobacteria</taxon>
        <taxon>Candidatus Tethybacterales</taxon>
        <taxon>Candidatus Tethybacteraceae</taxon>
        <taxon>Candidatus Amphirhobacter</taxon>
    </lineage>
</organism>
<dbReference type="PANTHER" id="PTHR43667">
    <property type="entry name" value="CYCLOPROPANE-FATTY-ACYL-PHOSPHOLIPID SYNTHASE"/>
    <property type="match status" value="1"/>
</dbReference>
<dbReference type="EMBL" id="JADHEI010000040">
    <property type="protein sequence ID" value="MBF2735536.1"/>
    <property type="molecule type" value="Genomic_DNA"/>
</dbReference>
<evidence type="ECO:0000256" key="2">
    <source>
        <dbReference type="ARBA" id="ARBA00022603"/>
    </source>
</evidence>
<gene>
    <name evidence="7" type="ORF">ISN26_05610</name>
</gene>
<keyword evidence="2 7" id="KW-0489">Methyltransferase</keyword>
<dbReference type="InterPro" id="IPR029063">
    <property type="entry name" value="SAM-dependent_MTases_sf"/>
</dbReference>
<evidence type="ECO:0000313" key="8">
    <source>
        <dbReference type="Proteomes" id="UP000604381"/>
    </source>
</evidence>
<dbReference type="PIRSF" id="PIRSF003085">
    <property type="entry name" value="CMAS"/>
    <property type="match status" value="1"/>
</dbReference>
<dbReference type="Proteomes" id="UP000604381">
    <property type="component" value="Unassembled WGS sequence"/>
</dbReference>
<dbReference type="GO" id="GO:0008168">
    <property type="term" value="F:methyltransferase activity"/>
    <property type="evidence" value="ECO:0007669"/>
    <property type="project" value="UniProtKB-KW"/>
</dbReference>
<feature type="active site" evidence="6">
    <location>
        <position position="384"/>
    </location>
</feature>
<keyword evidence="8" id="KW-1185">Reference proteome</keyword>
<proteinExistence type="inferred from homology"/>
<keyword evidence="5" id="KW-0443">Lipid metabolism</keyword>
<dbReference type="SUPFAM" id="SSF53335">
    <property type="entry name" value="S-adenosyl-L-methionine-dependent methyltransferases"/>
    <property type="match status" value="1"/>
</dbReference>
<reference evidence="7" key="1">
    <citation type="submission" date="2020-10" db="EMBL/GenBank/DDBJ databases">
        <title>An improved Amphimedon queenslandica hologenome assembly reveals how three proteobacterial symbionts can extend the metabolic phenotypic of their marine sponge host.</title>
        <authorList>
            <person name="Degnan B."/>
            <person name="Degnan S."/>
            <person name="Xiang X."/>
        </authorList>
    </citation>
    <scope>NUCLEOTIDE SEQUENCE</scope>
    <source>
        <strain evidence="7">AqS2</strain>
    </source>
</reference>
<evidence type="ECO:0000256" key="6">
    <source>
        <dbReference type="PIRSR" id="PIRSR003085-1"/>
    </source>
</evidence>
<keyword evidence="4" id="KW-0949">S-adenosyl-L-methionine</keyword>
<accession>A0A930Y337</accession>
<keyword evidence="3" id="KW-0808">Transferase</keyword>
<evidence type="ECO:0000256" key="1">
    <source>
        <dbReference type="ARBA" id="ARBA00010815"/>
    </source>
</evidence>
<comment type="caution">
    <text evidence="7">The sequence shown here is derived from an EMBL/GenBank/DDBJ whole genome shotgun (WGS) entry which is preliminary data.</text>
</comment>
<evidence type="ECO:0000313" key="7">
    <source>
        <dbReference type="EMBL" id="MBF2735536.1"/>
    </source>
</evidence>